<evidence type="ECO:0000313" key="2">
    <source>
        <dbReference type="Proteomes" id="UP000244913"/>
    </source>
</evidence>
<dbReference type="InterPro" id="IPR036390">
    <property type="entry name" value="WH_DNA-bd_sf"/>
</dbReference>
<gene>
    <name evidence="1" type="ORF">DDF65_17700</name>
</gene>
<organism evidence="1 2">
    <name type="scientific">Caulobacter radicis</name>
    <dbReference type="NCBI Taxonomy" id="2172650"/>
    <lineage>
        <taxon>Bacteria</taxon>
        <taxon>Pseudomonadati</taxon>
        <taxon>Pseudomonadota</taxon>
        <taxon>Alphaproteobacteria</taxon>
        <taxon>Caulobacterales</taxon>
        <taxon>Caulobacteraceae</taxon>
        <taxon>Caulobacter</taxon>
    </lineage>
</organism>
<evidence type="ECO:0000313" key="1">
    <source>
        <dbReference type="EMBL" id="PVM76358.1"/>
    </source>
</evidence>
<name>A0A2T9J5T4_9CAUL</name>
<proteinExistence type="predicted"/>
<dbReference type="PROSITE" id="PS51197">
    <property type="entry name" value="HTH_RRF2_2"/>
    <property type="match status" value="1"/>
</dbReference>
<reference evidence="1 2" key="1">
    <citation type="submission" date="2018-04" db="EMBL/GenBank/DDBJ databases">
        <title>The genome sequence of Caulobacter sp. 736.</title>
        <authorList>
            <person name="Gao J."/>
            <person name="Sun J."/>
        </authorList>
    </citation>
    <scope>NUCLEOTIDE SEQUENCE [LARGE SCALE GENOMIC DNA]</scope>
    <source>
        <strain evidence="1 2">736</strain>
    </source>
</reference>
<dbReference type="AlphaFoldDB" id="A0A2T9J5T4"/>
<dbReference type="InterPro" id="IPR000944">
    <property type="entry name" value="Tscrpt_reg_Rrf2"/>
</dbReference>
<comment type="caution">
    <text evidence="1">The sequence shown here is derived from an EMBL/GenBank/DDBJ whole genome shotgun (WGS) entry which is preliminary data.</text>
</comment>
<dbReference type="Proteomes" id="UP000244913">
    <property type="component" value="Unassembled WGS sequence"/>
</dbReference>
<dbReference type="GO" id="GO:0005829">
    <property type="term" value="C:cytosol"/>
    <property type="evidence" value="ECO:0007669"/>
    <property type="project" value="TreeGrafter"/>
</dbReference>
<sequence length="154" mass="16250">MKRNSRLSVALHVLLHMAEQADKALTSEVLASWAATNPVVIRRTFAGLREAGIVGSTKGHGGGWTLLKPLDAVSLADIQAALDEPLLALGKAEESPGCLVELAVNAALDDAVAEARRLLDERLSKITLADLAARIGPRRVVLPAAGCKDPHHES</sequence>
<dbReference type="SUPFAM" id="SSF46785">
    <property type="entry name" value="Winged helix' DNA-binding domain"/>
    <property type="match status" value="1"/>
</dbReference>
<keyword evidence="2" id="KW-1185">Reference proteome</keyword>
<dbReference type="PANTHER" id="PTHR33221:SF15">
    <property type="entry name" value="HTH-TYPE TRANSCRIPTIONAL REGULATOR YWGB-RELATED"/>
    <property type="match status" value="1"/>
</dbReference>
<dbReference type="EMBL" id="QDKP01000051">
    <property type="protein sequence ID" value="PVM76358.1"/>
    <property type="molecule type" value="Genomic_DNA"/>
</dbReference>
<accession>A0A2T9J5T4</accession>
<dbReference type="RefSeq" id="WP_116568970.1">
    <property type="nucleotide sequence ID" value="NZ_QDKP01000051.1"/>
</dbReference>
<dbReference type="InterPro" id="IPR036388">
    <property type="entry name" value="WH-like_DNA-bd_sf"/>
</dbReference>
<dbReference type="Pfam" id="PF02082">
    <property type="entry name" value="Rrf2"/>
    <property type="match status" value="1"/>
</dbReference>
<dbReference type="Gene3D" id="1.10.10.10">
    <property type="entry name" value="Winged helix-like DNA-binding domain superfamily/Winged helix DNA-binding domain"/>
    <property type="match status" value="1"/>
</dbReference>
<dbReference type="GO" id="GO:0003700">
    <property type="term" value="F:DNA-binding transcription factor activity"/>
    <property type="evidence" value="ECO:0007669"/>
    <property type="project" value="TreeGrafter"/>
</dbReference>
<protein>
    <submittedName>
        <fullName evidence="1">Transcriptional regulator</fullName>
    </submittedName>
</protein>
<dbReference type="PANTHER" id="PTHR33221">
    <property type="entry name" value="WINGED HELIX-TURN-HELIX TRANSCRIPTIONAL REGULATOR, RRF2 FAMILY"/>
    <property type="match status" value="1"/>
</dbReference>